<evidence type="ECO:0000256" key="5">
    <source>
        <dbReference type="ARBA" id="ARBA00022722"/>
    </source>
</evidence>
<proteinExistence type="inferred from homology"/>
<dbReference type="Pfam" id="PF00799">
    <property type="entry name" value="Gemini_AL1"/>
    <property type="match status" value="1"/>
</dbReference>
<evidence type="ECO:0000259" key="12">
    <source>
        <dbReference type="Pfam" id="PF00799"/>
    </source>
</evidence>
<evidence type="ECO:0000256" key="7">
    <source>
        <dbReference type="ARBA" id="ARBA00022741"/>
    </source>
</evidence>
<comment type="similarity">
    <text evidence="1">Belongs to the geminiviridae Rep protein family.</text>
</comment>
<dbReference type="Proteomes" id="UP000306102">
    <property type="component" value="Unassembled WGS sequence"/>
</dbReference>
<evidence type="ECO:0000313" key="15">
    <source>
        <dbReference type="Proteomes" id="UP000306102"/>
    </source>
</evidence>
<evidence type="ECO:0000256" key="1">
    <source>
        <dbReference type="ARBA" id="ARBA00006240"/>
    </source>
</evidence>
<keyword evidence="8" id="KW-0255">Endonuclease</keyword>
<keyword evidence="5" id="KW-0540">Nuclease</keyword>
<evidence type="ECO:0000256" key="3">
    <source>
        <dbReference type="ARBA" id="ARBA00022695"/>
    </source>
</evidence>
<keyword evidence="2" id="KW-0808">Transferase</keyword>
<sequence length="208" mass="24214">MCHHKLDGDVAWVSNAEQASRPANRAFSCRCKALMSRIKFSALSSPTTNKDQCVTTNWTETSLGSLTRNKLPDRRIEHFLAATQDERFFDVTHDHINRYFHPNIQGANNHQAVLEYISKYGDYTEWGEFRERGRCANQNNKENIYRDVLAAGSKDEALVMVRNSDPKCYWLNYDKLSSNYDRISFKPPLSYVHRFTETVWIVPTRIQQ</sequence>
<dbReference type="SUPFAM" id="SSF55464">
    <property type="entry name" value="Origin of replication-binding domain, RBD-like"/>
    <property type="match status" value="1"/>
</dbReference>
<dbReference type="InterPro" id="IPR022692">
    <property type="entry name" value="Gemini_AL1_REP_central"/>
</dbReference>
<evidence type="ECO:0000256" key="11">
    <source>
        <dbReference type="ARBA" id="ARBA00023125"/>
    </source>
</evidence>
<feature type="domain" description="Geminivirus AL1 replication-associated protein central" evidence="13">
    <location>
        <begin position="138"/>
        <end position="199"/>
    </location>
</feature>
<evidence type="ECO:0000259" key="13">
    <source>
        <dbReference type="Pfam" id="PF08283"/>
    </source>
</evidence>
<evidence type="ECO:0000256" key="9">
    <source>
        <dbReference type="ARBA" id="ARBA00022801"/>
    </source>
</evidence>
<keyword evidence="3" id="KW-0548">Nucleotidyltransferase</keyword>
<dbReference type="GO" id="GO:0000166">
    <property type="term" value="F:nucleotide binding"/>
    <property type="evidence" value="ECO:0007669"/>
    <property type="project" value="UniProtKB-KW"/>
</dbReference>
<feature type="domain" description="CRESS-DNA virus Rep endonuclease" evidence="12">
    <location>
        <begin position="83"/>
        <end position="130"/>
    </location>
</feature>
<keyword evidence="11" id="KW-0238">DNA-binding</keyword>
<keyword evidence="15" id="KW-1185">Reference proteome</keyword>
<keyword evidence="6" id="KW-0479">Metal-binding</keyword>
<keyword evidence="10" id="KW-0190">Covalent protein-DNA linkage</keyword>
<comment type="caution">
    <text evidence="14">The sequence shown here is derived from an EMBL/GenBank/DDBJ whole genome shotgun (WGS) entry which is preliminary data.</text>
</comment>
<dbReference type="GO" id="GO:0046872">
    <property type="term" value="F:metal ion binding"/>
    <property type="evidence" value="ECO:0007669"/>
    <property type="project" value="UniProtKB-KW"/>
</dbReference>
<evidence type="ECO:0000256" key="4">
    <source>
        <dbReference type="ARBA" id="ARBA00022705"/>
    </source>
</evidence>
<evidence type="ECO:0000256" key="10">
    <source>
        <dbReference type="ARBA" id="ARBA00023124"/>
    </source>
</evidence>
<protein>
    <submittedName>
        <fullName evidence="14">Uncharacterized protein</fullName>
    </submittedName>
</protein>
<evidence type="ECO:0000256" key="2">
    <source>
        <dbReference type="ARBA" id="ARBA00022679"/>
    </source>
</evidence>
<dbReference type="InterPro" id="IPR001191">
    <property type="entry name" value="Gemini_AL1_REP"/>
</dbReference>
<dbReference type="Gene3D" id="3.40.1310.20">
    <property type="match status" value="1"/>
</dbReference>
<organism evidence="14 15">
    <name type="scientific">Camellia sinensis var. sinensis</name>
    <name type="common">China tea</name>
    <dbReference type="NCBI Taxonomy" id="542762"/>
    <lineage>
        <taxon>Eukaryota</taxon>
        <taxon>Viridiplantae</taxon>
        <taxon>Streptophyta</taxon>
        <taxon>Embryophyta</taxon>
        <taxon>Tracheophyta</taxon>
        <taxon>Spermatophyta</taxon>
        <taxon>Magnoliopsida</taxon>
        <taxon>eudicotyledons</taxon>
        <taxon>Gunneridae</taxon>
        <taxon>Pentapetalae</taxon>
        <taxon>asterids</taxon>
        <taxon>Ericales</taxon>
        <taxon>Theaceae</taxon>
        <taxon>Camellia</taxon>
    </lineage>
</organism>
<keyword evidence="9" id="KW-0378">Hydrolase</keyword>
<dbReference type="GO" id="GO:0003677">
    <property type="term" value="F:DNA binding"/>
    <property type="evidence" value="ECO:0007669"/>
    <property type="project" value="UniProtKB-KW"/>
</dbReference>
<dbReference type="GO" id="GO:0005198">
    <property type="term" value="F:structural molecule activity"/>
    <property type="evidence" value="ECO:0007669"/>
    <property type="project" value="InterPro"/>
</dbReference>
<keyword evidence="4" id="KW-0235">DNA replication</keyword>
<dbReference type="Pfam" id="PF08283">
    <property type="entry name" value="Gemini_AL1_M"/>
    <property type="match status" value="1"/>
</dbReference>
<dbReference type="InterPro" id="IPR049912">
    <property type="entry name" value="CRESS_DNA_REP"/>
</dbReference>
<dbReference type="GO" id="GO:0006260">
    <property type="term" value="P:DNA replication"/>
    <property type="evidence" value="ECO:0007669"/>
    <property type="project" value="UniProtKB-KW"/>
</dbReference>
<keyword evidence="7" id="KW-0547">Nucleotide-binding</keyword>
<name>A0A4S4E8C0_CAMSN</name>
<evidence type="ECO:0000256" key="8">
    <source>
        <dbReference type="ARBA" id="ARBA00022759"/>
    </source>
</evidence>
<dbReference type="PRINTS" id="PR00227">
    <property type="entry name" value="GEMCOATAL1"/>
</dbReference>
<accession>A0A4S4E8C0</accession>
<dbReference type="EMBL" id="SDRB02007117">
    <property type="protein sequence ID" value="THG11686.1"/>
    <property type="molecule type" value="Genomic_DNA"/>
</dbReference>
<dbReference type="GO" id="GO:0016779">
    <property type="term" value="F:nucleotidyltransferase activity"/>
    <property type="evidence" value="ECO:0007669"/>
    <property type="project" value="UniProtKB-KW"/>
</dbReference>
<reference evidence="14 15" key="1">
    <citation type="journal article" date="2018" name="Proc. Natl. Acad. Sci. U.S.A.">
        <title>Draft genome sequence of Camellia sinensis var. sinensis provides insights into the evolution of the tea genome and tea quality.</title>
        <authorList>
            <person name="Wei C."/>
            <person name="Yang H."/>
            <person name="Wang S."/>
            <person name="Zhao J."/>
            <person name="Liu C."/>
            <person name="Gao L."/>
            <person name="Xia E."/>
            <person name="Lu Y."/>
            <person name="Tai Y."/>
            <person name="She G."/>
            <person name="Sun J."/>
            <person name="Cao H."/>
            <person name="Tong W."/>
            <person name="Gao Q."/>
            <person name="Li Y."/>
            <person name="Deng W."/>
            <person name="Jiang X."/>
            <person name="Wang W."/>
            <person name="Chen Q."/>
            <person name="Zhang S."/>
            <person name="Li H."/>
            <person name="Wu J."/>
            <person name="Wang P."/>
            <person name="Li P."/>
            <person name="Shi C."/>
            <person name="Zheng F."/>
            <person name="Jian J."/>
            <person name="Huang B."/>
            <person name="Shan D."/>
            <person name="Shi M."/>
            <person name="Fang C."/>
            <person name="Yue Y."/>
            <person name="Li F."/>
            <person name="Li D."/>
            <person name="Wei S."/>
            <person name="Han B."/>
            <person name="Jiang C."/>
            <person name="Yin Y."/>
            <person name="Xia T."/>
            <person name="Zhang Z."/>
            <person name="Bennetzen J.L."/>
            <person name="Zhao S."/>
            <person name="Wan X."/>
        </authorList>
    </citation>
    <scope>NUCLEOTIDE SEQUENCE [LARGE SCALE GENOMIC DNA]</scope>
    <source>
        <strain evidence="15">cv. Shuchazao</strain>
        <tissue evidence="14">Leaf</tissue>
    </source>
</reference>
<evidence type="ECO:0000313" key="14">
    <source>
        <dbReference type="EMBL" id="THG11686.1"/>
    </source>
</evidence>
<gene>
    <name evidence="14" type="ORF">TEA_014959</name>
</gene>
<dbReference type="AlphaFoldDB" id="A0A4S4E8C0"/>
<evidence type="ECO:0000256" key="6">
    <source>
        <dbReference type="ARBA" id="ARBA00022723"/>
    </source>
</evidence>
<dbReference type="GO" id="GO:0016888">
    <property type="term" value="F:DNA endonuclease activity, producing 5'-phosphomonoesters"/>
    <property type="evidence" value="ECO:0007669"/>
    <property type="project" value="InterPro"/>
</dbReference>